<dbReference type="AlphaFoldDB" id="A0AAD7F3N9"/>
<sequence length="683" mass="75302">MDILVSAAILKSLNAPFFFPSISDLSWETTLACTERDVDAKRSCGLLAIYSYLQQPLIRVAQNPPVHETLCEVILSNDILARLLYKAGVCDSWGSQEIEQASRAFLVFTEMVLVDRGIEEFASWFALTFDPIISVAVEACIEWGEPVYLCSSRTKRLFPVHEGRTSKRRRTLKNASEPMPLISTFDALRQLRQRQSDKSLKEIRVELEIPTGQDLDEDLKEQQLDYSSRPETPPPSCGRLAFGAVTPSDSWDAILESLLEPSTPVRDRNEMGREYGDVSFSPTVEPIHATPTAPSPPVALAPSLSPQCSPELQAHPAAYVSATSSSYKSTILAPYPVLLIPSSQQPTSSISPELQSRHASRIPSALSYRPTITVPTSVSVPSDFPQSTISTSQTHRPISSNRRVMDVFGASMIPSNPPQASLSSTSTSTSTSASPAPSTRPVADGSVIHRAPPAVIPRDLELEAVLFINETVDMVRCGVLVPRPIVAPTTTTPAAPTVRRPGEQDETAHRRRRSESHHHRSTTQPGTADRKPQSEGKPRPAKHRRSSTTQPSTLEEKSQSEDKRRHSENYRPLTTQPSAVDKKPQSENKRRRSDSSRPLTTQFSAVDNKPPSEKKRRLYDNHRPSTTKTSSISTRAKSNSHKSESKSTKAAETPLALRISSMPLMNRLDNIPRSPDRMSSSSQ</sequence>
<feature type="compositionally biased region" description="Polar residues" evidence="1">
    <location>
        <begin position="596"/>
        <end position="605"/>
    </location>
</feature>
<evidence type="ECO:0000313" key="2">
    <source>
        <dbReference type="EMBL" id="KAJ7364165.1"/>
    </source>
</evidence>
<comment type="caution">
    <text evidence="2">The sequence shown here is derived from an EMBL/GenBank/DDBJ whole genome shotgun (WGS) entry which is preliminary data.</text>
</comment>
<keyword evidence="3" id="KW-1185">Reference proteome</keyword>
<dbReference type="EMBL" id="JARIHO010000003">
    <property type="protein sequence ID" value="KAJ7364165.1"/>
    <property type="molecule type" value="Genomic_DNA"/>
</dbReference>
<feature type="compositionally biased region" description="Basic residues" evidence="1">
    <location>
        <begin position="509"/>
        <end position="521"/>
    </location>
</feature>
<organism evidence="2 3">
    <name type="scientific">Mycena albidolilacea</name>
    <dbReference type="NCBI Taxonomy" id="1033008"/>
    <lineage>
        <taxon>Eukaryota</taxon>
        <taxon>Fungi</taxon>
        <taxon>Dikarya</taxon>
        <taxon>Basidiomycota</taxon>
        <taxon>Agaricomycotina</taxon>
        <taxon>Agaricomycetes</taxon>
        <taxon>Agaricomycetidae</taxon>
        <taxon>Agaricales</taxon>
        <taxon>Marasmiineae</taxon>
        <taxon>Mycenaceae</taxon>
        <taxon>Mycena</taxon>
    </lineage>
</organism>
<feature type="compositionally biased region" description="Basic and acidic residues" evidence="1">
    <location>
        <begin position="528"/>
        <end position="538"/>
    </location>
</feature>
<reference evidence="2" key="1">
    <citation type="submission" date="2023-03" db="EMBL/GenBank/DDBJ databases">
        <title>Massive genome expansion in bonnet fungi (Mycena s.s.) driven by repeated elements and novel gene families across ecological guilds.</title>
        <authorList>
            <consortium name="Lawrence Berkeley National Laboratory"/>
            <person name="Harder C.B."/>
            <person name="Miyauchi S."/>
            <person name="Viragh M."/>
            <person name="Kuo A."/>
            <person name="Thoen E."/>
            <person name="Andreopoulos B."/>
            <person name="Lu D."/>
            <person name="Skrede I."/>
            <person name="Drula E."/>
            <person name="Henrissat B."/>
            <person name="Morin E."/>
            <person name="Kohler A."/>
            <person name="Barry K."/>
            <person name="LaButti K."/>
            <person name="Morin E."/>
            <person name="Salamov A."/>
            <person name="Lipzen A."/>
            <person name="Mereny Z."/>
            <person name="Hegedus B."/>
            <person name="Baldrian P."/>
            <person name="Stursova M."/>
            <person name="Weitz H."/>
            <person name="Taylor A."/>
            <person name="Grigoriev I.V."/>
            <person name="Nagy L.G."/>
            <person name="Martin F."/>
            <person name="Kauserud H."/>
        </authorList>
    </citation>
    <scope>NUCLEOTIDE SEQUENCE</scope>
    <source>
        <strain evidence="2">CBHHK002</strain>
    </source>
</reference>
<feature type="compositionally biased region" description="Low complexity" evidence="1">
    <location>
        <begin position="486"/>
        <end position="499"/>
    </location>
</feature>
<feature type="compositionally biased region" description="Low complexity" evidence="1">
    <location>
        <begin position="418"/>
        <end position="441"/>
    </location>
</feature>
<accession>A0AAD7F3N9</accession>
<feature type="compositionally biased region" description="Basic and acidic residues" evidence="1">
    <location>
        <begin position="554"/>
        <end position="569"/>
    </location>
</feature>
<evidence type="ECO:0000256" key="1">
    <source>
        <dbReference type="SAM" id="MobiDB-lite"/>
    </source>
</evidence>
<name>A0AAD7F3N9_9AGAR</name>
<evidence type="ECO:0000313" key="3">
    <source>
        <dbReference type="Proteomes" id="UP001218218"/>
    </source>
</evidence>
<gene>
    <name evidence="2" type="ORF">DFH08DRAFT_1072966</name>
</gene>
<feature type="region of interest" description="Disordered" evidence="1">
    <location>
        <begin position="410"/>
        <end position="446"/>
    </location>
</feature>
<proteinExistence type="predicted"/>
<protein>
    <submittedName>
        <fullName evidence="2">Uncharacterized protein</fullName>
    </submittedName>
</protein>
<feature type="region of interest" description="Disordered" evidence="1">
    <location>
        <begin position="486"/>
        <end position="683"/>
    </location>
</feature>
<feature type="compositionally biased region" description="Polar residues" evidence="1">
    <location>
        <begin position="624"/>
        <end position="637"/>
    </location>
</feature>
<feature type="compositionally biased region" description="Basic and acidic residues" evidence="1">
    <location>
        <begin position="610"/>
        <end position="623"/>
    </location>
</feature>
<dbReference type="Proteomes" id="UP001218218">
    <property type="component" value="Unassembled WGS sequence"/>
</dbReference>